<accession>A0ABS2GWB8</accession>
<sequence>MKSTTPTFVVELPLSVNDQQNRFLTKAFEFGRTLYNATLSSALGKLQRMRQSQLWRETRSMPKGKTRSKRFSDLQKSYGLTENGLRTIANNHRKASGRNDIDAHEAQCIGRTVWRALERYLFLGAGKPRFKSFRQGLNSIEGTDNHEIMFKTERQAIIWRKQVLKLIIPDTDYFKEVLADPIEPTQTKRIKYCRIVRRTLNGKKRWFAQICLEGMPPVRKIYAPQSEVMGIDPGPSGLAYFHPQEAGLVRVAPNVDMQEKTIGRLQRKIDRSRRANNPGHFNEDGTVKPFPEPWKVSHRMEKLQVKLAEHHRCLAATRKRDHGELANFLLQRAGTIKIEKNSYRSYQRNFGKSTTRTGMGAFVSHLKRSAERANSRVVELNAYELKMSQYDPITDTYRKKALKERWHRWGETDILVQRDVMSAFLACYVTDNGHDRTRLLKEWATAEALLSDSGLCQHELCNDQGIPQEVLRLTSPKAKKAEGAEKKSIANILCRK</sequence>
<dbReference type="RefSeq" id="WP_205050606.1">
    <property type="nucleotide sequence ID" value="NZ_JACJKX010000012.1"/>
</dbReference>
<reference evidence="1 2" key="1">
    <citation type="journal article" date="2021" name="Sci. Rep.">
        <title>The distribution of antibiotic resistance genes in chicken gut microbiota commensals.</title>
        <authorList>
            <person name="Juricova H."/>
            <person name="Matiasovicova J."/>
            <person name="Kubasova T."/>
            <person name="Cejkova D."/>
            <person name="Rychlik I."/>
        </authorList>
    </citation>
    <scope>NUCLEOTIDE SEQUENCE [LARGE SCALE GENOMIC DNA]</scope>
    <source>
        <strain evidence="1 2">An562</strain>
    </source>
</reference>
<protein>
    <recommendedName>
        <fullName evidence="3">Transposase</fullName>
    </recommendedName>
</protein>
<organism evidence="1 2">
    <name type="scientific">Parasutterella secunda</name>
    <dbReference type="NCBI Taxonomy" id="626947"/>
    <lineage>
        <taxon>Bacteria</taxon>
        <taxon>Pseudomonadati</taxon>
        <taxon>Pseudomonadota</taxon>
        <taxon>Betaproteobacteria</taxon>
        <taxon>Burkholderiales</taxon>
        <taxon>Sutterellaceae</taxon>
        <taxon>Parasutterella</taxon>
    </lineage>
</organism>
<dbReference type="Proteomes" id="UP000777002">
    <property type="component" value="Unassembled WGS sequence"/>
</dbReference>
<keyword evidence="2" id="KW-1185">Reference proteome</keyword>
<name>A0ABS2GWB8_9BURK</name>
<evidence type="ECO:0000313" key="1">
    <source>
        <dbReference type="EMBL" id="MBM6929017.1"/>
    </source>
</evidence>
<comment type="caution">
    <text evidence="1">The sequence shown here is derived from an EMBL/GenBank/DDBJ whole genome shotgun (WGS) entry which is preliminary data.</text>
</comment>
<proteinExistence type="predicted"/>
<gene>
    <name evidence="1" type="ORF">H5985_07030</name>
</gene>
<evidence type="ECO:0008006" key="3">
    <source>
        <dbReference type="Google" id="ProtNLM"/>
    </source>
</evidence>
<evidence type="ECO:0000313" key="2">
    <source>
        <dbReference type="Proteomes" id="UP000777002"/>
    </source>
</evidence>
<dbReference type="EMBL" id="JACJKX010000012">
    <property type="protein sequence ID" value="MBM6929017.1"/>
    <property type="molecule type" value="Genomic_DNA"/>
</dbReference>